<comment type="caution">
    <text evidence="3">The sequence shown here is derived from an EMBL/GenBank/DDBJ whole genome shotgun (WGS) entry which is preliminary data.</text>
</comment>
<evidence type="ECO:0000259" key="2">
    <source>
        <dbReference type="Pfam" id="PF13460"/>
    </source>
</evidence>
<dbReference type="PANTHER" id="PTHR12126">
    <property type="entry name" value="NADH-UBIQUINONE OXIDOREDUCTASE 39 KDA SUBUNIT-RELATED"/>
    <property type="match status" value="1"/>
</dbReference>
<evidence type="ECO:0000256" key="1">
    <source>
        <dbReference type="SAM" id="MobiDB-lite"/>
    </source>
</evidence>
<dbReference type="PANTHER" id="PTHR12126:SF11">
    <property type="entry name" value="NADH DEHYDROGENASE [UBIQUINONE] 1 ALPHA SUBCOMPLEX SUBUNIT 9, MITOCHONDRIAL"/>
    <property type="match status" value="1"/>
</dbReference>
<sequence length="325" mass="35397">MRFEPCERLYPTRPDPCQWCGFQGRGGGMRILVTGATGTLGKALVPALVKAGHQVRALSRTKRESRGNIEWMWGDLFSGHGVAEAVAGVEAIAHLATSGRKGRGAVDIPGTRLLTMAARDAGVGHLLLTSMVGADRAPFGYLKYKLEAERLVEESGLGWTVLRSTPFHQWLHQRLRDFSALPVLPVDPTVYWQPVHTGEVAAQAAGLLAGGPLGTEIEYGGPQKLDTAELTRTWLHAQHLRRACLPMRYPGRLYAAARLDALTTDATPRGEITWQDYLVPPPPVPSDDFASEHTASPTSPATQPEQDPDRHVYGGDEGYERPTRG</sequence>
<dbReference type="Pfam" id="PF13460">
    <property type="entry name" value="NAD_binding_10"/>
    <property type="match status" value="1"/>
</dbReference>
<feature type="compositionally biased region" description="Basic and acidic residues" evidence="1">
    <location>
        <begin position="307"/>
        <end position="325"/>
    </location>
</feature>
<evidence type="ECO:0000313" key="3">
    <source>
        <dbReference type="EMBL" id="TMR10270.1"/>
    </source>
</evidence>
<dbReference type="OrthoDB" id="9771302at2"/>
<dbReference type="GO" id="GO:0044877">
    <property type="term" value="F:protein-containing complex binding"/>
    <property type="evidence" value="ECO:0007669"/>
    <property type="project" value="TreeGrafter"/>
</dbReference>
<evidence type="ECO:0000313" key="4">
    <source>
        <dbReference type="Proteomes" id="UP000309128"/>
    </source>
</evidence>
<dbReference type="InterPro" id="IPR036291">
    <property type="entry name" value="NAD(P)-bd_dom_sf"/>
</dbReference>
<dbReference type="InterPro" id="IPR016040">
    <property type="entry name" value="NAD(P)-bd_dom"/>
</dbReference>
<dbReference type="AlphaFoldDB" id="A0A5S4F2G1"/>
<name>A0A5S4F2G1_9ACTN</name>
<dbReference type="InterPro" id="IPR051207">
    <property type="entry name" value="ComplexI_NDUFA9_subunit"/>
</dbReference>
<keyword evidence="4" id="KW-1185">Reference proteome</keyword>
<dbReference type="EMBL" id="VCKY01000198">
    <property type="protein sequence ID" value="TMR10270.1"/>
    <property type="molecule type" value="Genomic_DNA"/>
</dbReference>
<dbReference type="Gene3D" id="3.40.50.720">
    <property type="entry name" value="NAD(P)-binding Rossmann-like Domain"/>
    <property type="match status" value="1"/>
</dbReference>
<feature type="region of interest" description="Disordered" evidence="1">
    <location>
        <begin position="277"/>
        <end position="325"/>
    </location>
</feature>
<dbReference type="SUPFAM" id="SSF51735">
    <property type="entry name" value="NAD(P)-binding Rossmann-fold domains"/>
    <property type="match status" value="1"/>
</dbReference>
<gene>
    <name evidence="3" type="ORF">ETD86_40290</name>
</gene>
<accession>A0A5S4F2G1</accession>
<proteinExistence type="predicted"/>
<organism evidence="3 4">
    <name type="scientific">Nonomuraea turkmeniaca</name>
    <dbReference type="NCBI Taxonomy" id="103838"/>
    <lineage>
        <taxon>Bacteria</taxon>
        <taxon>Bacillati</taxon>
        <taxon>Actinomycetota</taxon>
        <taxon>Actinomycetes</taxon>
        <taxon>Streptosporangiales</taxon>
        <taxon>Streptosporangiaceae</taxon>
        <taxon>Nonomuraea</taxon>
    </lineage>
</organism>
<dbReference type="Proteomes" id="UP000309128">
    <property type="component" value="Unassembled WGS sequence"/>
</dbReference>
<reference evidence="3 4" key="1">
    <citation type="submission" date="2019-05" db="EMBL/GenBank/DDBJ databases">
        <title>Draft genome sequence of Nonomuraea turkmeniaca DSM 43926.</title>
        <authorList>
            <person name="Saricaoglu S."/>
            <person name="Isik K."/>
        </authorList>
    </citation>
    <scope>NUCLEOTIDE SEQUENCE [LARGE SCALE GENOMIC DNA]</scope>
    <source>
        <strain evidence="3 4">DSM 43926</strain>
    </source>
</reference>
<protein>
    <submittedName>
        <fullName evidence="3">NAD-dependent epimerase/dehydratase family protein</fullName>
    </submittedName>
</protein>
<feature type="compositionally biased region" description="Polar residues" evidence="1">
    <location>
        <begin position="293"/>
        <end position="305"/>
    </location>
</feature>
<feature type="domain" description="NAD(P)-binding" evidence="2">
    <location>
        <begin position="35"/>
        <end position="167"/>
    </location>
</feature>